<feature type="transmembrane region" description="Helical" evidence="7">
    <location>
        <begin position="335"/>
        <end position="352"/>
    </location>
</feature>
<dbReference type="Proteomes" id="UP000199239">
    <property type="component" value="Unassembled WGS sequence"/>
</dbReference>
<feature type="transmembrane region" description="Helical" evidence="7">
    <location>
        <begin position="358"/>
        <end position="385"/>
    </location>
</feature>
<dbReference type="STRING" id="394264.SAMN04488040_1186"/>
<comment type="function">
    <text evidence="7">Part of the tripartite ATP-independent periplasmic (TRAP) transport system.</text>
</comment>
<dbReference type="PANTHER" id="PTHR33362:SF2">
    <property type="entry name" value="TRAP TRANSPORTER LARGE PERMEASE PROTEIN"/>
    <property type="match status" value="1"/>
</dbReference>
<feature type="transmembrane region" description="Helical" evidence="7">
    <location>
        <begin position="47"/>
        <end position="69"/>
    </location>
</feature>
<gene>
    <name evidence="9" type="ORF">SAMN04488040_1186</name>
</gene>
<feature type="domain" description="TRAP C4-dicarboxylate transport system permease DctM subunit" evidence="8">
    <location>
        <begin position="7"/>
        <end position="415"/>
    </location>
</feature>
<comment type="subunit">
    <text evidence="7">The complex comprises the extracytoplasmic solute receptor protein and the two transmembrane proteins.</text>
</comment>
<dbReference type="InterPro" id="IPR004681">
    <property type="entry name" value="TRAP_DctM"/>
</dbReference>
<feature type="transmembrane region" description="Helical" evidence="7">
    <location>
        <begin position="273"/>
        <end position="293"/>
    </location>
</feature>
<evidence type="ECO:0000256" key="3">
    <source>
        <dbReference type="ARBA" id="ARBA00022519"/>
    </source>
</evidence>
<keyword evidence="7" id="KW-0813">Transport</keyword>
<feature type="transmembrane region" description="Helical" evidence="7">
    <location>
        <begin position="135"/>
        <end position="161"/>
    </location>
</feature>
<evidence type="ECO:0000256" key="4">
    <source>
        <dbReference type="ARBA" id="ARBA00022692"/>
    </source>
</evidence>
<evidence type="ECO:0000256" key="6">
    <source>
        <dbReference type="ARBA" id="ARBA00023136"/>
    </source>
</evidence>
<comment type="subcellular location">
    <subcellularLocation>
        <location evidence="1 7">Cell inner membrane</location>
        <topology evidence="1 7">Multi-pass membrane protein</topology>
    </subcellularLocation>
</comment>
<dbReference type="AlphaFoldDB" id="A0A1I6RD78"/>
<feature type="transmembrane region" description="Helical" evidence="7">
    <location>
        <begin position="242"/>
        <end position="261"/>
    </location>
</feature>
<dbReference type="OrthoDB" id="9790209at2"/>
<dbReference type="PANTHER" id="PTHR33362">
    <property type="entry name" value="SIALIC ACID TRAP TRANSPORTER PERMEASE PROTEIN SIAT-RELATED"/>
    <property type="match status" value="1"/>
</dbReference>
<evidence type="ECO:0000259" key="8">
    <source>
        <dbReference type="Pfam" id="PF06808"/>
    </source>
</evidence>
<keyword evidence="2" id="KW-1003">Cell membrane</keyword>
<dbReference type="NCBIfam" id="TIGR00786">
    <property type="entry name" value="dctM"/>
    <property type="match status" value="1"/>
</dbReference>
<dbReference type="GO" id="GO:0005886">
    <property type="term" value="C:plasma membrane"/>
    <property type="evidence" value="ECO:0007669"/>
    <property type="project" value="UniProtKB-SubCell"/>
</dbReference>
<dbReference type="GO" id="GO:0022857">
    <property type="term" value="F:transmembrane transporter activity"/>
    <property type="evidence" value="ECO:0007669"/>
    <property type="project" value="UniProtKB-UniRule"/>
</dbReference>
<dbReference type="RefSeq" id="WP_093915454.1">
    <property type="nucleotide sequence ID" value="NZ_FPAJ01000002.1"/>
</dbReference>
<keyword evidence="3 7" id="KW-0997">Cell inner membrane</keyword>
<feature type="transmembrane region" description="Helical" evidence="7">
    <location>
        <begin position="313"/>
        <end position="330"/>
    </location>
</feature>
<keyword evidence="10" id="KW-1185">Reference proteome</keyword>
<evidence type="ECO:0000256" key="2">
    <source>
        <dbReference type="ARBA" id="ARBA00022475"/>
    </source>
</evidence>
<feature type="transmembrane region" description="Helical" evidence="7">
    <location>
        <begin position="213"/>
        <end position="236"/>
    </location>
</feature>
<comment type="similarity">
    <text evidence="7">Belongs to the TRAP transporter large permease family.</text>
</comment>
<evidence type="ECO:0000256" key="7">
    <source>
        <dbReference type="RuleBase" id="RU369079"/>
    </source>
</evidence>
<evidence type="ECO:0000256" key="5">
    <source>
        <dbReference type="ARBA" id="ARBA00022989"/>
    </source>
</evidence>
<accession>A0A1I6RD78</accession>
<dbReference type="Pfam" id="PF06808">
    <property type="entry name" value="DctM"/>
    <property type="match status" value="1"/>
</dbReference>
<reference evidence="10" key="1">
    <citation type="submission" date="2016-10" db="EMBL/GenBank/DDBJ databases">
        <authorList>
            <person name="Varghese N."/>
            <person name="Submissions S."/>
        </authorList>
    </citation>
    <scope>NUCLEOTIDE SEQUENCE [LARGE SCALE GENOMIC DNA]</scope>
    <source>
        <strain evidence="10">DSM 23422</strain>
    </source>
</reference>
<evidence type="ECO:0000313" key="9">
    <source>
        <dbReference type="EMBL" id="SFS62679.1"/>
    </source>
</evidence>
<name>A0A1I6RD78_9RHOB</name>
<proteinExistence type="inferred from homology"/>
<feature type="transmembrane region" description="Helical" evidence="7">
    <location>
        <begin position="6"/>
        <end position="35"/>
    </location>
</feature>
<feature type="transmembrane region" description="Helical" evidence="7">
    <location>
        <begin position="167"/>
        <end position="192"/>
    </location>
</feature>
<protein>
    <recommendedName>
        <fullName evidence="7">TRAP transporter large permease protein</fullName>
    </recommendedName>
</protein>
<dbReference type="EMBL" id="FPAJ01000002">
    <property type="protein sequence ID" value="SFS62679.1"/>
    <property type="molecule type" value="Genomic_DNA"/>
</dbReference>
<dbReference type="InterPro" id="IPR010656">
    <property type="entry name" value="DctM"/>
</dbReference>
<evidence type="ECO:0000256" key="1">
    <source>
        <dbReference type="ARBA" id="ARBA00004429"/>
    </source>
</evidence>
<feature type="transmembrane region" description="Helical" evidence="7">
    <location>
        <begin position="392"/>
        <end position="416"/>
    </location>
</feature>
<keyword evidence="6 7" id="KW-0472">Membrane</keyword>
<dbReference type="PIRSF" id="PIRSF006066">
    <property type="entry name" value="HI0050"/>
    <property type="match status" value="1"/>
</dbReference>
<evidence type="ECO:0000313" key="10">
    <source>
        <dbReference type="Proteomes" id="UP000199239"/>
    </source>
</evidence>
<sequence length="425" mass="44589">MITTMLLVMLIHVALGLPLFLSLMTTAVVGFWFVGFDQMARIMPQQAFGGIDAFSLMAIPLFILAGNLMNNGQMTPRLLKLADRLVGHFRGGIGHVNVVSSVFFAGINGSAVADTSALGTLLVPGMRKAGFPGHYAAGLTAASSLIGPIVPPSIFMILYASQTGTSVGAMFLGGVVPGLLLGAAFMIMNVVYSSIHNVEPTSRRAGIAQIFEATVGALPALIAPFIIVAGIVMGIVTPTESGALTVAYVAAWGLLTGNLTPKTIWLSLKETSALTSAIFVIIAVSSIVSWQLAYADAPKSFTVMLEPFAENPILILLAISGVTFITGMFMEEVSALMLLTPIFVPIAAVSGIDPVHLGIVVTLNITIALITPPMGACIFVAAAVGKVDVARLFLAIWPFIFVALAVLFVIILMPGLTTWLPEMMK</sequence>
<keyword evidence="5 7" id="KW-1133">Transmembrane helix</keyword>
<keyword evidence="4 7" id="KW-0812">Transmembrane</keyword>
<organism evidence="9 10">
    <name type="scientific">Sulfitobacter marinus</name>
    <dbReference type="NCBI Taxonomy" id="394264"/>
    <lineage>
        <taxon>Bacteria</taxon>
        <taxon>Pseudomonadati</taxon>
        <taxon>Pseudomonadota</taxon>
        <taxon>Alphaproteobacteria</taxon>
        <taxon>Rhodobacterales</taxon>
        <taxon>Roseobacteraceae</taxon>
        <taxon>Sulfitobacter</taxon>
    </lineage>
</organism>